<dbReference type="AlphaFoldDB" id="A0A7C9REP0"/>
<name>A0A7C9REP0_9BRAD</name>
<sequence length="81" mass="9212">MIRTADTRIVASELHARYEPIRAVTIIGRTLQKALFAGRSDEVVFWALVHAHYRGGNLCAEVEEQLNGFSRFILRDPTELN</sequence>
<proteinExistence type="predicted"/>
<evidence type="ECO:0000313" key="1">
    <source>
        <dbReference type="EMBL" id="NGX95585.1"/>
    </source>
</evidence>
<dbReference type="Proteomes" id="UP000480266">
    <property type="component" value="Unassembled WGS sequence"/>
</dbReference>
<evidence type="ECO:0000313" key="2">
    <source>
        <dbReference type="Proteomes" id="UP000480266"/>
    </source>
</evidence>
<gene>
    <name evidence="1" type="ORF">G4V63_10250</name>
</gene>
<reference evidence="1" key="1">
    <citation type="submission" date="2020-02" db="EMBL/GenBank/DDBJ databases">
        <title>Draft genome sequence of Candidatus Afipia apatlaquensis IBT-C3, a potential strain for decolorization of textile dyes.</title>
        <authorList>
            <person name="Sanchez-Reyes A."/>
            <person name="Breton-Deval L."/>
            <person name="Mangelson H."/>
            <person name="Sanchez-Flores A."/>
        </authorList>
    </citation>
    <scope>NUCLEOTIDE SEQUENCE [LARGE SCALE GENOMIC DNA]</scope>
    <source>
        <strain evidence="1">IBT-C3</strain>
    </source>
</reference>
<dbReference type="EMBL" id="JAAMRR010000535">
    <property type="protein sequence ID" value="NGX95585.1"/>
    <property type="molecule type" value="Genomic_DNA"/>
</dbReference>
<comment type="caution">
    <text evidence="1">The sequence shown here is derived from an EMBL/GenBank/DDBJ whole genome shotgun (WGS) entry which is preliminary data.</text>
</comment>
<accession>A0A7C9REP0</accession>
<keyword evidence="2" id="KW-1185">Reference proteome</keyword>
<organism evidence="1 2">
    <name type="scientific">Candidatus Afipia apatlaquensis</name>
    <dbReference type="NCBI Taxonomy" id="2712852"/>
    <lineage>
        <taxon>Bacteria</taxon>
        <taxon>Pseudomonadati</taxon>
        <taxon>Pseudomonadota</taxon>
        <taxon>Alphaproteobacteria</taxon>
        <taxon>Hyphomicrobiales</taxon>
        <taxon>Nitrobacteraceae</taxon>
        <taxon>Afipia</taxon>
    </lineage>
</organism>
<protein>
    <submittedName>
        <fullName evidence="1">Uncharacterized protein</fullName>
    </submittedName>
</protein>